<dbReference type="FunFam" id="1.10.10.10:FF:000001">
    <property type="entry name" value="LysR family transcriptional regulator"/>
    <property type="match status" value="1"/>
</dbReference>
<evidence type="ECO:0000256" key="4">
    <source>
        <dbReference type="ARBA" id="ARBA00023163"/>
    </source>
</evidence>
<reference evidence="6 7" key="1">
    <citation type="submission" date="2019-08" db="EMBL/GenBank/DDBJ databases">
        <title>In-depth cultivation of the pig gut microbiome towards novel bacterial diversity and tailored functional studies.</title>
        <authorList>
            <person name="Wylensek D."/>
            <person name="Hitch T.C.A."/>
            <person name="Clavel T."/>
        </authorList>
    </citation>
    <scope>NUCLEOTIDE SEQUENCE [LARGE SCALE GENOMIC DNA]</scope>
    <source>
        <strain evidence="6 7">WCA-MUC-591-APC-4B</strain>
    </source>
</reference>
<protein>
    <submittedName>
        <fullName evidence="6">LysR family transcriptional regulator</fullName>
    </submittedName>
</protein>
<dbReference type="Proteomes" id="UP000469424">
    <property type="component" value="Unassembled WGS sequence"/>
</dbReference>
<keyword evidence="3" id="KW-0238">DNA-binding</keyword>
<dbReference type="PANTHER" id="PTHR30346:SF28">
    <property type="entry name" value="HTH-TYPE TRANSCRIPTIONAL REGULATOR CYNR"/>
    <property type="match status" value="1"/>
</dbReference>
<dbReference type="Gene3D" id="3.40.190.10">
    <property type="entry name" value="Periplasmic binding protein-like II"/>
    <property type="match status" value="2"/>
</dbReference>
<dbReference type="InterPro" id="IPR005119">
    <property type="entry name" value="LysR_subst-bd"/>
</dbReference>
<dbReference type="AlphaFoldDB" id="A0A6N7XJD3"/>
<proteinExistence type="inferred from homology"/>
<dbReference type="SUPFAM" id="SSF46785">
    <property type="entry name" value="Winged helix' DNA-binding domain"/>
    <property type="match status" value="1"/>
</dbReference>
<dbReference type="GO" id="GO:0003700">
    <property type="term" value="F:DNA-binding transcription factor activity"/>
    <property type="evidence" value="ECO:0007669"/>
    <property type="project" value="InterPro"/>
</dbReference>
<name>A0A6N7XJD3_9FIRM</name>
<keyword evidence="4" id="KW-0804">Transcription</keyword>
<dbReference type="RefSeq" id="WP_154553607.1">
    <property type="nucleotide sequence ID" value="NZ_JBJESO010000012.1"/>
</dbReference>
<keyword evidence="7" id="KW-1185">Reference proteome</keyword>
<dbReference type="SUPFAM" id="SSF53850">
    <property type="entry name" value="Periplasmic binding protein-like II"/>
    <property type="match status" value="1"/>
</dbReference>
<dbReference type="InterPro" id="IPR036390">
    <property type="entry name" value="WH_DNA-bd_sf"/>
</dbReference>
<dbReference type="PROSITE" id="PS50931">
    <property type="entry name" value="HTH_LYSR"/>
    <property type="match status" value="1"/>
</dbReference>
<dbReference type="EMBL" id="VUNA01000002">
    <property type="protein sequence ID" value="MST70046.1"/>
    <property type="molecule type" value="Genomic_DNA"/>
</dbReference>
<dbReference type="GO" id="GO:0003677">
    <property type="term" value="F:DNA binding"/>
    <property type="evidence" value="ECO:0007669"/>
    <property type="project" value="UniProtKB-KW"/>
</dbReference>
<feature type="domain" description="HTH lysR-type" evidence="5">
    <location>
        <begin position="1"/>
        <end position="58"/>
    </location>
</feature>
<dbReference type="Pfam" id="PF00126">
    <property type="entry name" value="HTH_1"/>
    <property type="match status" value="1"/>
</dbReference>
<dbReference type="GO" id="GO:0032993">
    <property type="term" value="C:protein-DNA complex"/>
    <property type="evidence" value="ECO:0007669"/>
    <property type="project" value="TreeGrafter"/>
</dbReference>
<evidence type="ECO:0000259" key="5">
    <source>
        <dbReference type="PROSITE" id="PS50931"/>
    </source>
</evidence>
<evidence type="ECO:0000313" key="6">
    <source>
        <dbReference type="EMBL" id="MST70046.1"/>
    </source>
</evidence>
<accession>A0A6N7XJD3</accession>
<gene>
    <name evidence="6" type="ORF">FYJ65_01615</name>
</gene>
<evidence type="ECO:0000313" key="7">
    <source>
        <dbReference type="Proteomes" id="UP000469424"/>
    </source>
</evidence>
<dbReference type="Pfam" id="PF03466">
    <property type="entry name" value="LysR_substrate"/>
    <property type="match status" value="1"/>
</dbReference>
<dbReference type="PANTHER" id="PTHR30346">
    <property type="entry name" value="TRANSCRIPTIONAL DUAL REGULATOR HCAR-RELATED"/>
    <property type="match status" value="1"/>
</dbReference>
<dbReference type="Gene3D" id="1.10.10.10">
    <property type="entry name" value="Winged helix-like DNA-binding domain superfamily/Winged helix DNA-binding domain"/>
    <property type="match status" value="1"/>
</dbReference>
<dbReference type="InterPro" id="IPR036388">
    <property type="entry name" value="WH-like_DNA-bd_sf"/>
</dbReference>
<evidence type="ECO:0000256" key="2">
    <source>
        <dbReference type="ARBA" id="ARBA00023015"/>
    </source>
</evidence>
<keyword evidence="2" id="KW-0805">Transcription regulation</keyword>
<comment type="similarity">
    <text evidence="1">Belongs to the LysR transcriptional regulatory family.</text>
</comment>
<comment type="caution">
    <text evidence="6">The sequence shown here is derived from an EMBL/GenBank/DDBJ whole genome shotgun (WGS) entry which is preliminary data.</text>
</comment>
<evidence type="ECO:0000256" key="3">
    <source>
        <dbReference type="ARBA" id="ARBA00023125"/>
    </source>
</evidence>
<dbReference type="PRINTS" id="PR00039">
    <property type="entry name" value="HTHLYSR"/>
</dbReference>
<sequence length="296" mass="34158">MNDLQIDYFMAVATNLSFTKTSEELFVSQPAISKQISLMEKELGVKLFIRNNKKTTLTKAGELYYEFFREYKKELRDTMYKAAALQQQDPEVIHVGFMEGWDLAEILPEVLQRFHDKYPNTRLAIDCCGVKELTTLLLTDNIQVALTMKNSLTDFNELYQNTVATTRKLLIYSPANEHAGAPDVNPSDFRHEKFFAPWEIVGKMITRLLATYCEPYGFTPEIEFVHNSESVITCVRNNMGVAIVDDWVWCIHSPTLRYIELEAVDEICVTRMKEGVNEQTLFLTELLEDVVRSRHS</sequence>
<evidence type="ECO:0000256" key="1">
    <source>
        <dbReference type="ARBA" id="ARBA00009437"/>
    </source>
</evidence>
<dbReference type="InterPro" id="IPR000847">
    <property type="entry name" value="LysR_HTH_N"/>
</dbReference>
<dbReference type="CDD" id="cd05466">
    <property type="entry name" value="PBP2_LTTR_substrate"/>
    <property type="match status" value="1"/>
</dbReference>
<organism evidence="6 7">
    <name type="scientific">Mogibacterium kristiansenii</name>
    <dbReference type="NCBI Taxonomy" id="2606708"/>
    <lineage>
        <taxon>Bacteria</taxon>
        <taxon>Bacillati</taxon>
        <taxon>Bacillota</taxon>
        <taxon>Clostridia</taxon>
        <taxon>Peptostreptococcales</taxon>
        <taxon>Anaerovoracaceae</taxon>
        <taxon>Mogibacterium</taxon>
    </lineage>
</organism>